<reference evidence="2" key="1">
    <citation type="journal article" date="2020" name="Biotechnol. Biofuels">
        <title>New insights from the biogas microbiome by comprehensive genome-resolved metagenomics of nearly 1600 species originating from multiple anaerobic digesters.</title>
        <authorList>
            <person name="Campanaro S."/>
            <person name="Treu L."/>
            <person name="Rodriguez-R L.M."/>
            <person name="Kovalovszki A."/>
            <person name="Ziels R.M."/>
            <person name="Maus I."/>
            <person name="Zhu X."/>
            <person name="Kougias P.G."/>
            <person name="Basile A."/>
            <person name="Luo G."/>
            <person name="Schluter A."/>
            <person name="Konstantinidis K.T."/>
            <person name="Angelidaki I."/>
        </authorList>
    </citation>
    <scope>NUCLEOTIDE SEQUENCE</scope>
    <source>
        <strain evidence="2">AS06rmzACSIP_7</strain>
    </source>
</reference>
<keyword evidence="1" id="KW-0472">Membrane</keyword>
<sequence length="159" mass="17379">MTAFNTADPQYQGVQGWLLLLCINLTILDPLAALLNLVVTTSATKPFFEQQPAFLRLLLINGTCSIGLAVFSVYAGISLWKVLPRAVTIARKYLSVAFLYAVVSLFLPAMTGLPENVRKEIAGAGLLNSVVTVAYLAVWYQYLKRSRRVAATYTDSSSV</sequence>
<organism evidence="2 3">
    <name type="scientific">Syntrophorhabdus aromaticivorans</name>
    <dbReference type="NCBI Taxonomy" id="328301"/>
    <lineage>
        <taxon>Bacteria</taxon>
        <taxon>Pseudomonadati</taxon>
        <taxon>Thermodesulfobacteriota</taxon>
        <taxon>Syntrophorhabdia</taxon>
        <taxon>Syntrophorhabdales</taxon>
        <taxon>Syntrophorhabdaceae</taxon>
        <taxon>Syntrophorhabdus</taxon>
    </lineage>
</organism>
<comment type="caution">
    <text evidence="2">The sequence shown here is derived from an EMBL/GenBank/DDBJ whole genome shotgun (WGS) entry which is preliminary data.</text>
</comment>
<feature type="transmembrane region" description="Helical" evidence="1">
    <location>
        <begin position="92"/>
        <end position="109"/>
    </location>
</feature>
<name>A0A351U1S1_9BACT</name>
<proteinExistence type="predicted"/>
<feature type="transmembrane region" description="Helical" evidence="1">
    <location>
        <begin position="17"/>
        <end position="38"/>
    </location>
</feature>
<reference evidence="2" key="2">
    <citation type="submission" date="2020-01" db="EMBL/GenBank/DDBJ databases">
        <authorList>
            <person name="Campanaro S."/>
        </authorList>
    </citation>
    <scope>NUCLEOTIDE SEQUENCE</scope>
    <source>
        <strain evidence="2">AS06rmzACSIP_7</strain>
    </source>
</reference>
<protein>
    <submittedName>
        <fullName evidence="2">DUF2569 domain-containing protein</fullName>
    </submittedName>
</protein>
<evidence type="ECO:0000313" key="3">
    <source>
        <dbReference type="Proteomes" id="UP000777265"/>
    </source>
</evidence>
<dbReference type="Pfam" id="PF10754">
    <property type="entry name" value="DUF2569"/>
    <property type="match status" value="1"/>
</dbReference>
<dbReference type="EMBL" id="JAAYEE010000162">
    <property type="protein sequence ID" value="NLW35709.1"/>
    <property type="molecule type" value="Genomic_DNA"/>
</dbReference>
<evidence type="ECO:0000256" key="1">
    <source>
        <dbReference type="SAM" id="Phobius"/>
    </source>
</evidence>
<keyword evidence="1" id="KW-0812">Transmembrane</keyword>
<feature type="transmembrane region" description="Helical" evidence="1">
    <location>
        <begin position="121"/>
        <end position="140"/>
    </location>
</feature>
<gene>
    <name evidence="2" type="ORF">GXY80_09555</name>
</gene>
<accession>A0A351U1S1</accession>
<feature type="transmembrane region" description="Helical" evidence="1">
    <location>
        <begin position="58"/>
        <end position="80"/>
    </location>
</feature>
<dbReference type="AlphaFoldDB" id="A0A351U1S1"/>
<dbReference type="Proteomes" id="UP000777265">
    <property type="component" value="Unassembled WGS sequence"/>
</dbReference>
<dbReference type="InterPro" id="IPR019690">
    <property type="entry name" value="DUF2569"/>
</dbReference>
<dbReference type="STRING" id="909663.GCA_000512235_01992"/>
<keyword evidence="1" id="KW-1133">Transmembrane helix</keyword>
<evidence type="ECO:0000313" key="2">
    <source>
        <dbReference type="EMBL" id="NLW35709.1"/>
    </source>
</evidence>